<protein>
    <recommendedName>
        <fullName evidence="1">PDZ domain-containing protein</fullName>
    </recommendedName>
</protein>
<dbReference type="SUPFAM" id="SSF50156">
    <property type="entry name" value="PDZ domain-like"/>
    <property type="match status" value="1"/>
</dbReference>
<feature type="domain" description="PDZ" evidence="1">
    <location>
        <begin position="152"/>
        <end position="235"/>
    </location>
</feature>
<dbReference type="PROSITE" id="PS50106">
    <property type="entry name" value="PDZ"/>
    <property type="match status" value="1"/>
</dbReference>
<evidence type="ECO:0000313" key="2">
    <source>
        <dbReference type="EMBL" id="CAE4660726.1"/>
    </source>
</evidence>
<dbReference type="InterPro" id="IPR001478">
    <property type="entry name" value="PDZ"/>
</dbReference>
<name>A0A7S4T2N2_9DINO</name>
<dbReference type="AlphaFoldDB" id="A0A7S4T2N2"/>
<accession>A0A7S4T2N2</accession>
<gene>
    <name evidence="2" type="ORF">AMON00008_LOCUS59643</name>
</gene>
<dbReference type="InterPro" id="IPR036034">
    <property type="entry name" value="PDZ_sf"/>
</dbReference>
<organism evidence="2">
    <name type="scientific">Alexandrium monilatum</name>
    <dbReference type="NCBI Taxonomy" id="311494"/>
    <lineage>
        <taxon>Eukaryota</taxon>
        <taxon>Sar</taxon>
        <taxon>Alveolata</taxon>
        <taxon>Dinophyceae</taxon>
        <taxon>Gonyaulacales</taxon>
        <taxon>Pyrocystaceae</taxon>
        <taxon>Alexandrium</taxon>
    </lineage>
</organism>
<sequence length="235" mass="25901">MICCCVGGNDTAVGVELPMEPAPSKPKAMEKILSQPQATPLQAMIEEEWSQEEGEACRELFVGAVVVPGDTQQGLDVITLDTDDRVVVADVIEGKPWAEWNDSHPNHKCEPGDQVLSVNGQPLSFDVTRSLMHKSAKDRHISLFIRKPKENHVSFFKEKGAIMGLALVPTPGGLLFVEDVREAGLIDQWNKENPKRRVRPLDLITSVNGVSENQEEMVEALGMIGEMEIVLLTHN</sequence>
<dbReference type="EMBL" id="HBNR01083319">
    <property type="protein sequence ID" value="CAE4660726.1"/>
    <property type="molecule type" value="Transcribed_RNA"/>
</dbReference>
<proteinExistence type="predicted"/>
<reference evidence="2" key="1">
    <citation type="submission" date="2021-01" db="EMBL/GenBank/DDBJ databases">
        <authorList>
            <person name="Corre E."/>
            <person name="Pelletier E."/>
            <person name="Niang G."/>
            <person name="Scheremetjew M."/>
            <person name="Finn R."/>
            <person name="Kale V."/>
            <person name="Holt S."/>
            <person name="Cochrane G."/>
            <person name="Meng A."/>
            <person name="Brown T."/>
            <person name="Cohen L."/>
        </authorList>
    </citation>
    <scope>NUCLEOTIDE SEQUENCE</scope>
    <source>
        <strain evidence="2">CCMP3105</strain>
    </source>
</reference>
<evidence type="ECO:0000259" key="1">
    <source>
        <dbReference type="PROSITE" id="PS50106"/>
    </source>
</evidence>